<proteinExistence type="predicted"/>
<protein>
    <recommendedName>
        <fullName evidence="2">Thioredoxin domain-containing protein</fullName>
    </recommendedName>
</protein>
<name>A0A3B0TRT6_9ZZZZ</name>
<accession>A0A3B0TRT6</accession>
<evidence type="ECO:0008006" key="2">
    <source>
        <dbReference type="Google" id="ProtNLM"/>
    </source>
</evidence>
<organism evidence="1">
    <name type="scientific">hydrothermal vent metagenome</name>
    <dbReference type="NCBI Taxonomy" id="652676"/>
    <lineage>
        <taxon>unclassified sequences</taxon>
        <taxon>metagenomes</taxon>
        <taxon>ecological metagenomes</taxon>
    </lineage>
</organism>
<evidence type="ECO:0000313" key="1">
    <source>
        <dbReference type="EMBL" id="VAW21351.1"/>
    </source>
</evidence>
<sequence length="281" mass="29417">MNTIKKWSLLSFSIICFLALTACGNSNTGHNQVNSNVEVKQSTQPEQQTDVTAGSSKIQAELGKAKKAGKAVFVVVTDTGSADTDKALALAKEAKTINKNVEIIQMNRDDASNAQFVAEWRLAGAPLPLILVLSSKGVPTGGYKLEQATAENIAALIPSPKLEAVYDAIGSKKHAIIVFSKKTFTDKSEVVKIAKEAVSMLNSEAVFVEVDMDDPKETGFMNQLRIDKASAKASITIVINKQGQVAGISKTVPDAAKLVAAANAPVKSGCGPGCGPAGCGK</sequence>
<dbReference type="EMBL" id="UOEP01000142">
    <property type="protein sequence ID" value="VAW21351.1"/>
    <property type="molecule type" value="Genomic_DNA"/>
</dbReference>
<dbReference type="AlphaFoldDB" id="A0A3B0TRT6"/>
<dbReference type="PROSITE" id="PS51257">
    <property type="entry name" value="PROKAR_LIPOPROTEIN"/>
    <property type="match status" value="1"/>
</dbReference>
<reference evidence="1" key="1">
    <citation type="submission" date="2018-06" db="EMBL/GenBank/DDBJ databases">
        <authorList>
            <person name="Zhirakovskaya E."/>
        </authorList>
    </citation>
    <scope>NUCLEOTIDE SEQUENCE</scope>
</reference>
<gene>
    <name evidence="1" type="ORF">MNBD_BACTEROID01-1328</name>
</gene>